<dbReference type="InterPro" id="IPR019546">
    <property type="entry name" value="TAT_signal_bac_arc"/>
</dbReference>
<evidence type="ECO:0000256" key="1">
    <source>
        <dbReference type="ARBA" id="ARBA00023002"/>
    </source>
</evidence>
<dbReference type="NCBIfam" id="TIGR01409">
    <property type="entry name" value="TAT_signal_seq"/>
    <property type="match status" value="1"/>
</dbReference>
<accession>A0ABU1MBB9</accession>
<keyword evidence="4" id="KW-1185">Reference proteome</keyword>
<protein>
    <submittedName>
        <fullName evidence="3">D-amino-acid dehydrogenase</fullName>
        <ecNumber evidence="3">1.4.99.-</ecNumber>
    </submittedName>
</protein>
<dbReference type="SUPFAM" id="SSF51905">
    <property type="entry name" value="FAD/NAD(P)-binding domain"/>
    <property type="match status" value="1"/>
</dbReference>
<dbReference type="SUPFAM" id="SSF54373">
    <property type="entry name" value="FAD-linked reductases, C-terminal domain"/>
    <property type="match status" value="1"/>
</dbReference>
<dbReference type="Gene3D" id="3.50.50.60">
    <property type="entry name" value="FAD/NAD(P)-binding domain"/>
    <property type="match status" value="1"/>
</dbReference>
<dbReference type="RefSeq" id="WP_310014064.1">
    <property type="nucleotide sequence ID" value="NZ_JAVDQT010000005.1"/>
</dbReference>
<dbReference type="Pfam" id="PF01266">
    <property type="entry name" value="DAO"/>
    <property type="match status" value="1"/>
</dbReference>
<evidence type="ECO:0000313" key="4">
    <source>
        <dbReference type="Proteomes" id="UP001184614"/>
    </source>
</evidence>
<keyword evidence="1 3" id="KW-0560">Oxidoreductase</keyword>
<dbReference type="EMBL" id="JAVDQT010000005">
    <property type="protein sequence ID" value="MDR6433342.1"/>
    <property type="molecule type" value="Genomic_DNA"/>
</dbReference>
<dbReference type="PROSITE" id="PS51318">
    <property type="entry name" value="TAT"/>
    <property type="match status" value="1"/>
</dbReference>
<dbReference type="GO" id="GO:0016491">
    <property type="term" value="F:oxidoreductase activity"/>
    <property type="evidence" value="ECO:0007669"/>
    <property type="project" value="UniProtKB-KW"/>
</dbReference>
<dbReference type="InterPro" id="IPR006311">
    <property type="entry name" value="TAT_signal"/>
</dbReference>
<dbReference type="EC" id="1.4.99.-" evidence="3"/>
<reference evidence="3 4" key="1">
    <citation type="submission" date="2023-07" db="EMBL/GenBank/DDBJ databases">
        <title>Sorghum-associated microbial communities from plants grown in Nebraska, USA.</title>
        <authorList>
            <person name="Schachtman D."/>
        </authorList>
    </citation>
    <scope>NUCLEOTIDE SEQUENCE [LARGE SCALE GENOMIC DNA]</scope>
    <source>
        <strain evidence="3 4">DS1730</strain>
    </source>
</reference>
<dbReference type="InterPro" id="IPR006076">
    <property type="entry name" value="FAD-dep_OxRdtase"/>
</dbReference>
<dbReference type="Proteomes" id="UP001184614">
    <property type="component" value="Unassembled WGS sequence"/>
</dbReference>
<evidence type="ECO:0000313" key="3">
    <source>
        <dbReference type="EMBL" id="MDR6433342.1"/>
    </source>
</evidence>
<sequence>MKITRRGFLIGAGVGVGTAAIGGTAAVKLLSPHEVYWANGAAAPKFPHIPAKPGDSLVVVGGGLVAIANSINALKRGLKVTIIAPNEPRRRASFGNAGVIAIGDTAPLGTPMNLEAAPSMLLDSEHPLSIRPSYAVQATPYLTRFALASTDDYVRASTKALAWILGQATDAHFELAKESGTLDRLNPEGYFKVFKGEAAFNHFTQDELKYTREVGTPIEFLNDAQLRELEPGLSKEYTHGVMHPKSGNVQLPGEYLRRLEEYAMSLGATRIVAEVKGFKKNGQKVEAVITTSGEVQADHFVVSAGAWSKPLAAELGADIPLEPESGYHVMTKAREDDQRLRRSIYYSDLVTYSSPMDDQVRITTGLVYGGLNLEADYSLIHLKAQKAAAAHAGVGEVSEGSEWMGSRPSVPDHRPVIGHSPTFANAHFAFGHGHLGLTMSAITGKLLVESMFDQTPRPELAAFSPERFS</sequence>
<dbReference type="PANTHER" id="PTHR13847">
    <property type="entry name" value="SARCOSINE DEHYDROGENASE-RELATED"/>
    <property type="match status" value="1"/>
</dbReference>
<feature type="domain" description="FAD dependent oxidoreductase" evidence="2">
    <location>
        <begin position="57"/>
        <end position="449"/>
    </location>
</feature>
<dbReference type="Gene3D" id="3.30.9.10">
    <property type="entry name" value="D-Amino Acid Oxidase, subunit A, domain 2"/>
    <property type="match status" value="1"/>
</dbReference>
<organism evidence="3 4">
    <name type="scientific">Brucella pseudogrignonensis</name>
    <dbReference type="NCBI Taxonomy" id="419475"/>
    <lineage>
        <taxon>Bacteria</taxon>
        <taxon>Pseudomonadati</taxon>
        <taxon>Pseudomonadota</taxon>
        <taxon>Alphaproteobacteria</taxon>
        <taxon>Hyphomicrobiales</taxon>
        <taxon>Brucellaceae</taxon>
        <taxon>Brucella/Ochrobactrum group</taxon>
        <taxon>Brucella</taxon>
    </lineage>
</organism>
<comment type="caution">
    <text evidence="3">The sequence shown here is derived from an EMBL/GenBank/DDBJ whole genome shotgun (WGS) entry which is preliminary data.</text>
</comment>
<gene>
    <name evidence="3" type="ORF">J2782_003088</name>
</gene>
<name>A0ABU1MBB9_9HYPH</name>
<evidence type="ECO:0000259" key="2">
    <source>
        <dbReference type="Pfam" id="PF01266"/>
    </source>
</evidence>
<dbReference type="PANTHER" id="PTHR13847:SF289">
    <property type="entry name" value="GLYCINE OXIDASE"/>
    <property type="match status" value="1"/>
</dbReference>
<proteinExistence type="predicted"/>
<dbReference type="InterPro" id="IPR036188">
    <property type="entry name" value="FAD/NAD-bd_sf"/>
</dbReference>